<sequence length="673" mass="75632">MEGETGRCVRVLCPKKSLLSSRSCGIQWLIGSPLFFSSFSIVSSIRCLHAVTEDDPCSPDFVKETDVYWLFHQKNKLMFNRFLVGMMLDEMTVYLIGDLDAIGESISRESLPWNLWVDIPALDLPNRVSSNLYECLHGPGEHDLIGATTDLMTDDIHFFVSCLANIEKMEVVRSVIYDDNPEKYIWEKGCLLRCNLEFKLPIFIPLNKTSDVAEIVSLSIDAAAAKLRDPHVVYLVEGSNINTEESTRSAILHGMVLNLVSGHSFSKSVETSTKDLPCSYFLTKHKGISLSAIRENADAIQIAVLFNQSRKNCKSIAPVAEYFPVTEHAKNLSFSFKLDVLCYSTEDFTISAALSELVIPGLVDQLNNMKRVLISELQSQQPQFCPYHFLPPGLLHPITAIYDLRYGETEMKQVEMRKALHSRLGLPLDRPLLRIANALNFDMKSMKTINPLKYGTPLLKDVHNEIPSSGVSGGIISLIDGSYEYYHYLLQGFDDNGWGCAYRSLQTILSWYRLQRYTSLNVPSHREIQQALVDIGDKEPSFVGSREWIGAIELSFVLDKLLGVSCKIMNVRSGEELPEKCREISMHFETQGTPIMIGGGVLAYTLLGVDYNEVSGDCAFLILDPHYTGSDDLKKIVHGGWCGWKKAVDSKGKSFFLKDKFYNLLLPQRPNIV</sequence>
<dbReference type="EMBL" id="JACMSC010000020">
    <property type="protein sequence ID" value="KAG6471930.1"/>
    <property type="molecule type" value="Genomic_DNA"/>
</dbReference>
<keyword evidence="5" id="KW-0788">Thiol protease</keyword>
<evidence type="ECO:0000256" key="5">
    <source>
        <dbReference type="ARBA" id="ARBA00022807"/>
    </source>
</evidence>
<proteinExistence type="inferred from homology"/>
<dbReference type="Pfam" id="PF07910">
    <property type="entry name" value="Peptidase_C78"/>
    <property type="match status" value="1"/>
</dbReference>
<organism evidence="8 9">
    <name type="scientific">Zingiber officinale</name>
    <name type="common">Ginger</name>
    <name type="synonym">Amomum zingiber</name>
    <dbReference type="NCBI Taxonomy" id="94328"/>
    <lineage>
        <taxon>Eukaryota</taxon>
        <taxon>Viridiplantae</taxon>
        <taxon>Streptophyta</taxon>
        <taxon>Embryophyta</taxon>
        <taxon>Tracheophyta</taxon>
        <taxon>Spermatophyta</taxon>
        <taxon>Magnoliopsida</taxon>
        <taxon>Liliopsida</taxon>
        <taxon>Zingiberales</taxon>
        <taxon>Zingiberaceae</taxon>
        <taxon>Zingiber</taxon>
    </lineage>
</organism>
<keyword evidence="4" id="KW-0378">Hydrolase</keyword>
<dbReference type="PANTHER" id="PTHR48153:SF2">
    <property type="entry name" value="UFM1-SPECIFIC PROTEASE 2"/>
    <property type="match status" value="1"/>
</dbReference>
<dbReference type="PANTHER" id="PTHR48153">
    <property type="entry name" value="UFM1-SPECIFIC PROTEASE 2"/>
    <property type="match status" value="1"/>
</dbReference>
<dbReference type="PROSITE" id="PS50206">
    <property type="entry name" value="RHODANESE_3"/>
    <property type="match status" value="1"/>
</dbReference>
<comment type="similarity">
    <text evidence="1">Belongs to the peptidase C78 family.</text>
</comment>
<evidence type="ECO:0000256" key="4">
    <source>
        <dbReference type="ARBA" id="ARBA00022801"/>
    </source>
</evidence>
<dbReference type="InterPro" id="IPR012462">
    <property type="entry name" value="UFSP1/2_DUB_cat"/>
</dbReference>
<keyword evidence="9" id="KW-1185">Reference proteome</keyword>
<dbReference type="InterPro" id="IPR001763">
    <property type="entry name" value="Rhodanese-like_dom"/>
</dbReference>
<name>A0A8J5C422_ZINOF</name>
<gene>
    <name evidence="8" type="ORF">ZIOFF_069383</name>
</gene>
<evidence type="ECO:0000313" key="8">
    <source>
        <dbReference type="EMBL" id="KAG6471930.1"/>
    </source>
</evidence>
<feature type="domain" description="Rhodanese" evidence="7">
    <location>
        <begin position="635"/>
        <end position="653"/>
    </location>
</feature>
<evidence type="ECO:0000256" key="1">
    <source>
        <dbReference type="ARBA" id="ARBA00008552"/>
    </source>
</evidence>
<keyword evidence="3" id="KW-0833">Ubl conjugation pathway</keyword>
<evidence type="ECO:0000256" key="6">
    <source>
        <dbReference type="ARBA" id="ARBA00067779"/>
    </source>
</evidence>
<dbReference type="GO" id="GO:0071567">
    <property type="term" value="F:deUFMylase activity"/>
    <property type="evidence" value="ECO:0007669"/>
    <property type="project" value="TreeGrafter"/>
</dbReference>
<dbReference type="SUPFAM" id="SSF54001">
    <property type="entry name" value="Cysteine proteinases"/>
    <property type="match status" value="1"/>
</dbReference>
<reference evidence="8 9" key="1">
    <citation type="submission" date="2020-08" db="EMBL/GenBank/DDBJ databases">
        <title>Plant Genome Project.</title>
        <authorList>
            <person name="Zhang R.-G."/>
        </authorList>
    </citation>
    <scope>NUCLEOTIDE SEQUENCE [LARGE SCALE GENOMIC DNA]</scope>
    <source>
        <tissue evidence="8">Rhizome</tissue>
    </source>
</reference>
<dbReference type="AlphaFoldDB" id="A0A8J5C422"/>
<comment type="caution">
    <text evidence="8">The sequence shown here is derived from an EMBL/GenBank/DDBJ whole genome shotgun (WGS) entry which is preliminary data.</text>
</comment>
<evidence type="ECO:0000313" key="9">
    <source>
        <dbReference type="Proteomes" id="UP000734854"/>
    </source>
</evidence>
<dbReference type="InterPro" id="IPR049387">
    <property type="entry name" value="UFSP2-like_2nd"/>
</dbReference>
<evidence type="ECO:0000256" key="2">
    <source>
        <dbReference type="ARBA" id="ARBA00022670"/>
    </source>
</evidence>
<dbReference type="Proteomes" id="UP000734854">
    <property type="component" value="Unassembled WGS sequence"/>
</dbReference>
<protein>
    <recommendedName>
        <fullName evidence="6">Probable Ufm1-specific protease</fullName>
    </recommendedName>
</protein>
<evidence type="ECO:0000256" key="3">
    <source>
        <dbReference type="ARBA" id="ARBA00022786"/>
    </source>
</evidence>
<keyword evidence="2" id="KW-0645">Protease</keyword>
<dbReference type="Pfam" id="PF20908">
    <property type="entry name" value="UfSP2_N"/>
    <property type="match status" value="1"/>
</dbReference>
<dbReference type="GO" id="GO:0006508">
    <property type="term" value="P:proteolysis"/>
    <property type="evidence" value="ECO:0007669"/>
    <property type="project" value="UniProtKB-KW"/>
</dbReference>
<dbReference type="InterPro" id="IPR038765">
    <property type="entry name" value="Papain-like_cys_pep_sf"/>
</dbReference>
<dbReference type="Gene3D" id="3.90.70.130">
    <property type="match status" value="1"/>
</dbReference>
<dbReference type="FunFam" id="3.90.70.130:FF:000001">
    <property type="entry name" value="Probable Ufm1-specific protease 2"/>
    <property type="match status" value="1"/>
</dbReference>
<accession>A0A8J5C422</accession>
<evidence type="ECO:0000259" key="7">
    <source>
        <dbReference type="PROSITE" id="PS50206"/>
    </source>
</evidence>